<reference evidence="2" key="1">
    <citation type="submission" date="2020-12" db="EMBL/GenBank/DDBJ databases">
        <title>Genomic characterization of non-nitrogen-fixing Frankia strains.</title>
        <authorList>
            <person name="Carlos-Shanley C."/>
            <person name="Guerra T."/>
            <person name="Hahn D."/>
        </authorList>
    </citation>
    <scope>NUCLEOTIDE SEQUENCE</scope>
    <source>
        <strain evidence="2">CN6</strain>
    </source>
</reference>
<name>A0A937UT19_9ACTN</name>
<dbReference type="EMBL" id="JAEACQ010000231">
    <property type="protein sequence ID" value="MBL7629521.1"/>
    <property type="molecule type" value="Genomic_DNA"/>
</dbReference>
<organism evidence="2 3">
    <name type="scientific">Frankia nepalensis</name>
    <dbReference type="NCBI Taxonomy" id="1836974"/>
    <lineage>
        <taxon>Bacteria</taxon>
        <taxon>Bacillati</taxon>
        <taxon>Actinomycetota</taxon>
        <taxon>Actinomycetes</taxon>
        <taxon>Frankiales</taxon>
        <taxon>Frankiaceae</taxon>
        <taxon>Frankia</taxon>
    </lineage>
</organism>
<evidence type="ECO:0000313" key="2">
    <source>
        <dbReference type="EMBL" id="MBL7629521.1"/>
    </source>
</evidence>
<protein>
    <submittedName>
        <fullName evidence="2">Uncharacterized protein</fullName>
    </submittedName>
</protein>
<comment type="caution">
    <text evidence="2">The sequence shown here is derived from an EMBL/GenBank/DDBJ whole genome shotgun (WGS) entry which is preliminary data.</text>
</comment>
<feature type="region of interest" description="Disordered" evidence="1">
    <location>
        <begin position="270"/>
        <end position="289"/>
    </location>
</feature>
<proteinExistence type="predicted"/>
<keyword evidence="3" id="KW-1185">Reference proteome</keyword>
<evidence type="ECO:0000256" key="1">
    <source>
        <dbReference type="SAM" id="MobiDB-lite"/>
    </source>
</evidence>
<sequence>MSDAGDAGAATGLDDLDRARVRGVCASLRSSSLESLLGQVFADVDAAPALVDSISRHCVLDHCALLIFPDDFDHALRVLPELGALPGPVVPSVIVKARLAERYRVPADSLDVRITHATLAGATDVPGEPRPTIEMFMLRRSPDLPAGIVARERGLELERHVALRLVEPDPIVIQGLRWVLREHAGFGWDGGGYNPHDGAEYGGTSALYFLGWTQDPAGGTPRRQRIEIKFHGHYPDITTAHVEAARDDQAVAAAAVAAAAAAAAANQPSPLALPLEPARPRGSSAPFDPAEQALRRQRLALLQAEARRRAAERRVGLTGSLAPRLRSEWGQRLRAVTRSASHQ</sequence>
<evidence type="ECO:0000313" key="3">
    <source>
        <dbReference type="Proteomes" id="UP000604475"/>
    </source>
</evidence>
<dbReference type="AlphaFoldDB" id="A0A937UT19"/>
<dbReference type="RefSeq" id="WP_203003018.1">
    <property type="nucleotide sequence ID" value="NZ_JADWYU010000148.1"/>
</dbReference>
<dbReference type="Proteomes" id="UP000604475">
    <property type="component" value="Unassembled WGS sequence"/>
</dbReference>
<accession>A0A937UT19</accession>
<gene>
    <name evidence="2" type="ORF">I7412_20585</name>
</gene>